<evidence type="ECO:0000259" key="7">
    <source>
        <dbReference type="PROSITE" id="PS50983"/>
    </source>
</evidence>
<dbReference type="PANTHER" id="PTHR30532:SF24">
    <property type="entry name" value="FERRIC ENTEROBACTIN-BINDING PERIPLASMIC PROTEIN FEPB"/>
    <property type="match status" value="1"/>
</dbReference>
<keyword evidence="9" id="KW-1185">Reference proteome</keyword>
<dbReference type="InterPro" id="IPR002491">
    <property type="entry name" value="ABC_transptr_periplasmic_BD"/>
</dbReference>
<dbReference type="RefSeq" id="WP_086577619.1">
    <property type="nucleotide sequence ID" value="NZ_NGFP01000228.1"/>
</dbReference>
<comment type="caution">
    <text evidence="8">The sequence shown here is derived from an EMBL/GenBank/DDBJ whole genome shotgun (WGS) entry which is preliminary data.</text>
</comment>
<accession>A0A243R9F2</accession>
<evidence type="ECO:0000256" key="2">
    <source>
        <dbReference type="ARBA" id="ARBA00008814"/>
    </source>
</evidence>
<dbReference type="PROSITE" id="PS50983">
    <property type="entry name" value="FE_B12_PBP"/>
    <property type="match status" value="1"/>
</dbReference>
<sequence>MSLSVLPRRGFIAVGLGLVFALAACGGGAETAPAADGSPAASPPAAGPWTFTDDRGKKIETPKRPTRVVAQVGAAAALWDFGVRPIAVFGPHKLKDGGKDAQVGDVDITKVESIGNVWDEFNVEKYISLQPELLISGMYTDDALWYVPEKSASTIEQVAPTLGVRLVGKPLPQVIEKYGEIAAALGADLDAPEVTAAKARFDAASKALVTPEAKGLKVLVMAGGPESLWVVNPDDHADVRYFKELGLDVVVPEKVDEAGFWQTLSWENADTYKADVILVDARTQSMQVEEMKKKPTFAALPAVKAGQVYPWHAEERYSYQGYADVLEKLRADLAKAKKL</sequence>
<feature type="region of interest" description="Disordered" evidence="5">
    <location>
        <begin position="31"/>
        <end position="58"/>
    </location>
</feature>
<feature type="domain" description="Fe/B12 periplasmic-binding" evidence="7">
    <location>
        <begin position="66"/>
        <end position="339"/>
    </location>
</feature>
<dbReference type="Gene3D" id="3.40.50.1980">
    <property type="entry name" value="Nitrogenase molybdenum iron protein domain"/>
    <property type="match status" value="2"/>
</dbReference>
<dbReference type="EMBL" id="NGFP01000228">
    <property type="protein sequence ID" value="OUC91236.1"/>
    <property type="molecule type" value="Genomic_DNA"/>
</dbReference>
<dbReference type="AlphaFoldDB" id="A0A243R9F2"/>
<evidence type="ECO:0000256" key="4">
    <source>
        <dbReference type="ARBA" id="ARBA00022729"/>
    </source>
</evidence>
<feature type="chain" id="PRO_5039229574" evidence="6">
    <location>
        <begin position="24"/>
        <end position="339"/>
    </location>
</feature>
<keyword evidence="4 6" id="KW-0732">Signal</keyword>
<dbReference type="SUPFAM" id="SSF53807">
    <property type="entry name" value="Helical backbone' metal receptor"/>
    <property type="match status" value="1"/>
</dbReference>
<dbReference type="InterPro" id="IPR051313">
    <property type="entry name" value="Bact_iron-sidero_bind"/>
</dbReference>
<dbReference type="Pfam" id="PF01497">
    <property type="entry name" value="Peripla_BP_2"/>
    <property type="match status" value="1"/>
</dbReference>
<comment type="similarity">
    <text evidence="2">Belongs to the bacterial solute-binding protein 8 family.</text>
</comment>
<evidence type="ECO:0000256" key="5">
    <source>
        <dbReference type="SAM" id="MobiDB-lite"/>
    </source>
</evidence>
<reference evidence="8 9" key="1">
    <citation type="submission" date="2017-05" db="EMBL/GenBank/DDBJ databases">
        <title>Biotechnological potential of actinobacteria isolated from South African environments.</title>
        <authorList>
            <person name="Le Roes-Hill M."/>
            <person name="Prins A."/>
            <person name="Durrell K.A."/>
        </authorList>
    </citation>
    <scope>NUCLEOTIDE SEQUENCE [LARGE SCALE GENOMIC DNA]</scope>
    <source>
        <strain evidence="8">M26</strain>
    </source>
</reference>
<comment type="subcellular location">
    <subcellularLocation>
        <location evidence="1">Cell envelope</location>
    </subcellularLocation>
</comment>
<evidence type="ECO:0000256" key="3">
    <source>
        <dbReference type="ARBA" id="ARBA00022448"/>
    </source>
</evidence>
<proteinExistence type="inferred from homology"/>
<dbReference type="PANTHER" id="PTHR30532">
    <property type="entry name" value="IRON III DICITRATE-BINDING PERIPLASMIC PROTEIN"/>
    <property type="match status" value="1"/>
</dbReference>
<name>A0A243R9F2_9ACTN</name>
<feature type="signal peptide" evidence="6">
    <location>
        <begin position="1"/>
        <end position="23"/>
    </location>
</feature>
<evidence type="ECO:0000313" key="9">
    <source>
        <dbReference type="Proteomes" id="UP000194761"/>
    </source>
</evidence>
<dbReference type="InterPro" id="IPR006311">
    <property type="entry name" value="TAT_signal"/>
</dbReference>
<protein>
    <submittedName>
        <fullName evidence="8">ABC transporter substrate-binding protein</fullName>
    </submittedName>
</protein>
<organism evidence="8 9">
    <name type="scientific">Streptosporangium minutum</name>
    <dbReference type="NCBI Taxonomy" id="569862"/>
    <lineage>
        <taxon>Bacteria</taxon>
        <taxon>Bacillati</taxon>
        <taxon>Actinomycetota</taxon>
        <taxon>Actinomycetes</taxon>
        <taxon>Streptosporangiales</taxon>
        <taxon>Streptosporangiaceae</taxon>
        <taxon>Streptosporangium</taxon>
    </lineage>
</organism>
<evidence type="ECO:0000256" key="1">
    <source>
        <dbReference type="ARBA" id="ARBA00004196"/>
    </source>
</evidence>
<evidence type="ECO:0000313" key="8">
    <source>
        <dbReference type="EMBL" id="OUC91236.1"/>
    </source>
</evidence>
<evidence type="ECO:0000256" key="6">
    <source>
        <dbReference type="SAM" id="SignalP"/>
    </source>
</evidence>
<dbReference type="GO" id="GO:1901678">
    <property type="term" value="P:iron coordination entity transport"/>
    <property type="evidence" value="ECO:0007669"/>
    <property type="project" value="UniProtKB-ARBA"/>
</dbReference>
<keyword evidence="3" id="KW-0813">Transport</keyword>
<dbReference type="PROSITE" id="PS51318">
    <property type="entry name" value="TAT"/>
    <property type="match status" value="1"/>
</dbReference>
<dbReference type="GO" id="GO:0030288">
    <property type="term" value="C:outer membrane-bounded periplasmic space"/>
    <property type="evidence" value="ECO:0007669"/>
    <property type="project" value="TreeGrafter"/>
</dbReference>
<gene>
    <name evidence="8" type="ORF">CA984_34440</name>
</gene>
<dbReference type="Proteomes" id="UP000194761">
    <property type="component" value="Unassembled WGS sequence"/>
</dbReference>